<dbReference type="SUPFAM" id="SSF46894">
    <property type="entry name" value="C-terminal effector domain of the bipartite response regulators"/>
    <property type="match status" value="1"/>
</dbReference>
<keyword evidence="3" id="KW-0812">Transmembrane</keyword>
<evidence type="ECO:0000256" key="2">
    <source>
        <dbReference type="ARBA" id="ARBA00022737"/>
    </source>
</evidence>
<gene>
    <name evidence="5" type="ORF">C0184_07005</name>
</gene>
<feature type="domain" description="HTH luxR-type" evidence="4">
    <location>
        <begin position="1"/>
        <end position="65"/>
    </location>
</feature>
<dbReference type="CDD" id="cd06170">
    <property type="entry name" value="LuxR_C_like"/>
    <property type="match status" value="1"/>
</dbReference>
<dbReference type="InterPro" id="IPR015915">
    <property type="entry name" value="Kelch-typ_b-propeller"/>
</dbReference>
<reference evidence="5 6" key="1">
    <citation type="submission" date="2018-01" db="EMBL/GenBank/DDBJ databases">
        <title>Metagenomic assembled genomes from two thermal pools in the Uzon Caldera, Kamchatka, Russia.</title>
        <authorList>
            <person name="Wilkins L."/>
            <person name="Ettinger C."/>
        </authorList>
    </citation>
    <scope>NUCLEOTIDE SEQUENCE [LARGE SCALE GENOMIC DNA]</scope>
    <source>
        <strain evidence="5">ZAV-02</strain>
    </source>
</reference>
<dbReference type="PANTHER" id="PTHR45632:SF3">
    <property type="entry name" value="KELCH-LIKE PROTEIN 32"/>
    <property type="match status" value="1"/>
</dbReference>
<dbReference type="InterPro" id="IPR016032">
    <property type="entry name" value="Sig_transdc_resp-reg_C-effctor"/>
</dbReference>
<dbReference type="Gene3D" id="1.10.10.10">
    <property type="entry name" value="Winged helix-like DNA-binding domain superfamily/Winged helix DNA-binding domain"/>
    <property type="match status" value="1"/>
</dbReference>
<dbReference type="Proteomes" id="UP000243376">
    <property type="component" value="Unassembled WGS sequence"/>
</dbReference>
<dbReference type="AlphaFoldDB" id="A0A2J6X6E1"/>
<keyword evidence="2" id="KW-0677">Repeat</keyword>
<dbReference type="InterPro" id="IPR036388">
    <property type="entry name" value="WH-like_DNA-bd_sf"/>
</dbReference>
<feature type="transmembrane region" description="Helical" evidence="3">
    <location>
        <begin position="180"/>
        <end position="199"/>
    </location>
</feature>
<evidence type="ECO:0000313" key="5">
    <source>
        <dbReference type="EMBL" id="PMP82325.1"/>
    </source>
</evidence>
<dbReference type="PRINTS" id="PR00038">
    <property type="entry name" value="HTHLUXR"/>
</dbReference>
<evidence type="ECO:0000256" key="3">
    <source>
        <dbReference type="SAM" id="Phobius"/>
    </source>
</evidence>
<sequence length="509" mass="55536">MTNESPISEREREILRLVATGATNQQIAVALNISVNTVKVHLRNIFAKIGVESRTEATVYAIRNGIVTVGETGTVINDETLATGEETVTTEPVSAPIAAEPEPLITKPSATEVSSVCAEGAEPVTTEPVSAPTTAEPEPLITKPSVTEASPVRAEPVPIPLPAPELTASTQPQSQAMHRWFWPIGLVVVIVIASITFFVNTRLAANPPVPVVSTTSVLIDSTQRWFIRQPLDEPRDHFALAGYDLERRLYVIGGIRNNTVVATVDRYDPDTNRWVTLTDKPTAVSYARAITLRGQIFVPGGEDENGTVSDRLEIYDPREQRWYSGAPLPVPRSRYALVAWEGQLYLIGGWDGTTIRAEVFIYDPVLDRWETGPSLPQPRQYAGVTIADGRLYLIGGEGSNGPLRESAWLEPPNSPSRRWMVIAPLPQAIARPAVIGLSNALLVFDSERRESLSYDIAADAWSKVSLPADAQVFPDAVLLGQNVYFVGDSHAQGTLSEYRALYVIFIPGQ</sequence>
<dbReference type="InterPro" id="IPR000792">
    <property type="entry name" value="Tscrpt_reg_LuxR_C"/>
</dbReference>
<dbReference type="SUPFAM" id="SSF117281">
    <property type="entry name" value="Kelch motif"/>
    <property type="match status" value="1"/>
</dbReference>
<dbReference type="GO" id="GO:0006355">
    <property type="term" value="P:regulation of DNA-templated transcription"/>
    <property type="evidence" value="ECO:0007669"/>
    <property type="project" value="InterPro"/>
</dbReference>
<evidence type="ECO:0000259" key="4">
    <source>
        <dbReference type="PROSITE" id="PS50043"/>
    </source>
</evidence>
<name>A0A2J6X6E1_9CHLR</name>
<dbReference type="PANTHER" id="PTHR45632">
    <property type="entry name" value="LD33804P"/>
    <property type="match status" value="1"/>
</dbReference>
<dbReference type="PROSITE" id="PS00622">
    <property type="entry name" value="HTH_LUXR_1"/>
    <property type="match status" value="1"/>
</dbReference>
<dbReference type="Pfam" id="PF24681">
    <property type="entry name" value="Kelch_KLHDC2_KLHL20_DRC7"/>
    <property type="match status" value="1"/>
</dbReference>
<dbReference type="GO" id="GO:0003677">
    <property type="term" value="F:DNA binding"/>
    <property type="evidence" value="ECO:0007669"/>
    <property type="project" value="InterPro"/>
</dbReference>
<organism evidence="5 6">
    <name type="scientific">Chloroflexus aggregans</name>
    <dbReference type="NCBI Taxonomy" id="152260"/>
    <lineage>
        <taxon>Bacteria</taxon>
        <taxon>Bacillati</taxon>
        <taxon>Chloroflexota</taxon>
        <taxon>Chloroflexia</taxon>
        <taxon>Chloroflexales</taxon>
        <taxon>Chloroflexineae</taxon>
        <taxon>Chloroflexaceae</taxon>
        <taxon>Chloroflexus</taxon>
    </lineage>
</organism>
<keyword evidence="1" id="KW-0880">Kelch repeat</keyword>
<keyword evidence="3" id="KW-1133">Transmembrane helix</keyword>
<dbReference type="SMART" id="SM00612">
    <property type="entry name" value="Kelch"/>
    <property type="match status" value="3"/>
</dbReference>
<dbReference type="InterPro" id="IPR006652">
    <property type="entry name" value="Kelch_1"/>
</dbReference>
<dbReference type="PRINTS" id="PR00501">
    <property type="entry name" value="KELCHREPEAT"/>
</dbReference>
<accession>A0A2J6X6E1</accession>
<dbReference type="EMBL" id="PNIQ01000457">
    <property type="protein sequence ID" value="PMP82325.1"/>
    <property type="molecule type" value="Genomic_DNA"/>
</dbReference>
<dbReference type="SMART" id="SM00421">
    <property type="entry name" value="HTH_LUXR"/>
    <property type="match status" value="1"/>
</dbReference>
<dbReference type="Pfam" id="PF00196">
    <property type="entry name" value="GerE"/>
    <property type="match status" value="1"/>
</dbReference>
<comment type="caution">
    <text evidence="5">The sequence shown here is derived from an EMBL/GenBank/DDBJ whole genome shotgun (WGS) entry which is preliminary data.</text>
</comment>
<dbReference type="PROSITE" id="PS50043">
    <property type="entry name" value="HTH_LUXR_2"/>
    <property type="match status" value="1"/>
</dbReference>
<evidence type="ECO:0000256" key="1">
    <source>
        <dbReference type="ARBA" id="ARBA00022441"/>
    </source>
</evidence>
<protein>
    <submittedName>
        <fullName evidence="5">LuxR family transcriptional regulator</fullName>
    </submittedName>
</protein>
<keyword evidence="3" id="KW-0472">Membrane</keyword>
<evidence type="ECO:0000313" key="6">
    <source>
        <dbReference type="Proteomes" id="UP000243376"/>
    </source>
</evidence>
<dbReference type="Gene3D" id="2.120.10.80">
    <property type="entry name" value="Kelch-type beta propeller"/>
    <property type="match status" value="2"/>
</dbReference>
<proteinExistence type="predicted"/>